<dbReference type="EMBL" id="SHOA02000017">
    <property type="protein sequence ID" value="TDH73149.1"/>
    <property type="molecule type" value="Genomic_DNA"/>
</dbReference>
<keyword evidence="2" id="KW-1185">Reference proteome</keyword>
<dbReference type="Proteomes" id="UP000294530">
    <property type="component" value="Unassembled WGS sequence"/>
</dbReference>
<proteinExistence type="predicted"/>
<organism evidence="1 2">
    <name type="scientific">Bremia lactucae</name>
    <name type="common">Lettuce downy mildew</name>
    <dbReference type="NCBI Taxonomy" id="4779"/>
    <lineage>
        <taxon>Eukaryota</taxon>
        <taxon>Sar</taxon>
        <taxon>Stramenopiles</taxon>
        <taxon>Oomycota</taxon>
        <taxon>Peronosporomycetes</taxon>
        <taxon>Peronosporales</taxon>
        <taxon>Peronosporaceae</taxon>
        <taxon>Bremia</taxon>
    </lineage>
</organism>
<reference evidence="1 2" key="1">
    <citation type="journal article" date="2021" name="Genome Biol.">
        <title>AFLAP: assembly-free linkage analysis pipeline using k-mers from genome sequencing data.</title>
        <authorList>
            <person name="Fletcher K."/>
            <person name="Zhang L."/>
            <person name="Gil J."/>
            <person name="Han R."/>
            <person name="Cavanaugh K."/>
            <person name="Michelmore R."/>
        </authorList>
    </citation>
    <scope>NUCLEOTIDE SEQUENCE [LARGE SCALE GENOMIC DNA]</scope>
    <source>
        <strain evidence="1 2">SF5</strain>
    </source>
</reference>
<protein>
    <submittedName>
        <fullName evidence="1">Uncharacterized protein</fullName>
    </submittedName>
</protein>
<evidence type="ECO:0000313" key="2">
    <source>
        <dbReference type="Proteomes" id="UP000294530"/>
    </source>
</evidence>
<accession>A0A976NYW8</accession>
<dbReference type="KEGG" id="blac:94350457"/>
<dbReference type="RefSeq" id="XP_067822648.1">
    <property type="nucleotide sequence ID" value="XM_067964786.1"/>
</dbReference>
<dbReference type="GeneID" id="94350457"/>
<name>A0A976NYW8_BRELC</name>
<sequence>MTLLVHFNFIVEDDAEASCLSTVVTGHPIYWNSISRPAAAILKALLVLMVKDILSTTALGGFLSTKE</sequence>
<gene>
    <name evidence="1" type="ORF">CCR75_006718</name>
</gene>
<evidence type="ECO:0000313" key="1">
    <source>
        <dbReference type="EMBL" id="TDH73149.1"/>
    </source>
</evidence>
<comment type="caution">
    <text evidence="1">The sequence shown here is derived from an EMBL/GenBank/DDBJ whole genome shotgun (WGS) entry which is preliminary data.</text>
</comment>
<dbReference type="AlphaFoldDB" id="A0A976NYW8"/>